<keyword evidence="2" id="KW-0732">Signal</keyword>
<evidence type="ECO:0000256" key="1">
    <source>
        <dbReference type="SAM" id="MobiDB-lite"/>
    </source>
</evidence>
<reference evidence="3" key="1">
    <citation type="submission" date="2021-01" db="EMBL/GenBank/DDBJ databases">
        <authorList>
            <person name="Corre E."/>
            <person name="Pelletier E."/>
            <person name="Niang G."/>
            <person name="Scheremetjew M."/>
            <person name="Finn R."/>
            <person name="Kale V."/>
            <person name="Holt S."/>
            <person name="Cochrane G."/>
            <person name="Meng A."/>
            <person name="Brown T."/>
            <person name="Cohen L."/>
        </authorList>
    </citation>
    <scope>NUCLEOTIDE SEQUENCE</scope>
    <source>
        <strain evidence="3">NIES-381</strain>
    </source>
</reference>
<sequence>MAAMALFVILLSLAPLGDTATIQYSYYGSANCGTTGNSGTSAGSGTTTPACSSSEQAAVTTPGATTPANSYVKIDCVNGANQYTTGCDSTCGTCTGTATAMTLNQCYNTPGAYVGTGGSGQSTESYKLVSSDCGAAASPSPSPLPSPTTSGSSTTTGSTTTTTTTTGTTSTTTGGQSPSPTSGSTSWGSSVTLTTLATAVVSLWCISV</sequence>
<feature type="chain" id="PRO_5030990699" evidence="2">
    <location>
        <begin position="20"/>
        <end position="208"/>
    </location>
</feature>
<evidence type="ECO:0000256" key="2">
    <source>
        <dbReference type="SAM" id="SignalP"/>
    </source>
</evidence>
<name>A0A7S1JCM2_9EUGL</name>
<evidence type="ECO:0000313" key="3">
    <source>
        <dbReference type="EMBL" id="CAD9038555.1"/>
    </source>
</evidence>
<dbReference type="EMBL" id="HBGA01134073">
    <property type="protein sequence ID" value="CAD9038555.1"/>
    <property type="molecule type" value="Transcribed_RNA"/>
</dbReference>
<feature type="compositionally biased region" description="Low complexity" evidence="1">
    <location>
        <begin position="147"/>
        <end position="188"/>
    </location>
</feature>
<organism evidence="3">
    <name type="scientific">Eutreptiella gymnastica</name>
    <dbReference type="NCBI Taxonomy" id="73025"/>
    <lineage>
        <taxon>Eukaryota</taxon>
        <taxon>Discoba</taxon>
        <taxon>Euglenozoa</taxon>
        <taxon>Euglenida</taxon>
        <taxon>Spirocuta</taxon>
        <taxon>Euglenophyceae</taxon>
        <taxon>Eutreptiales</taxon>
        <taxon>Eutreptiaceae</taxon>
        <taxon>Eutreptiella</taxon>
    </lineage>
</organism>
<dbReference type="AlphaFoldDB" id="A0A7S1JCM2"/>
<feature type="region of interest" description="Disordered" evidence="1">
    <location>
        <begin position="132"/>
        <end position="188"/>
    </location>
</feature>
<feature type="signal peptide" evidence="2">
    <location>
        <begin position="1"/>
        <end position="19"/>
    </location>
</feature>
<gene>
    <name evidence="3" type="ORF">EGYM00392_LOCUS49717</name>
</gene>
<accession>A0A7S1JCM2</accession>
<proteinExistence type="predicted"/>
<protein>
    <submittedName>
        <fullName evidence="3">Uncharacterized protein</fullName>
    </submittedName>
</protein>